<proteinExistence type="predicted"/>
<evidence type="ECO:0000259" key="2">
    <source>
        <dbReference type="Pfam" id="PF20057"/>
    </source>
</evidence>
<comment type="caution">
    <text evidence="3">The sequence shown here is derived from an EMBL/GenBank/DDBJ whole genome shotgun (WGS) entry which is preliminary data.</text>
</comment>
<dbReference type="EMBL" id="JOKJ01000011">
    <property type="protein sequence ID" value="KEQ07895.1"/>
    <property type="molecule type" value="Genomic_DNA"/>
</dbReference>
<dbReference type="Pfam" id="PF20057">
    <property type="entry name" value="DUF6456"/>
    <property type="match status" value="1"/>
</dbReference>
<feature type="domain" description="DUF6456" evidence="2">
    <location>
        <begin position="111"/>
        <end position="247"/>
    </location>
</feature>
<dbReference type="AlphaFoldDB" id="A0A922P0B3"/>
<accession>A0A922P0B3</accession>
<dbReference type="InterPro" id="IPR045599">
    <property type="entry name" value="DUF6456"/>
</dbReference>
<evidence type="ECO:0000313" key="4">
    <source>
        <dbReference type="Proteomes" id="UP000052167"/>
    </source>
</evidence>
<gene>
    <name evidence="3" type="ORF">GV68_03675</name>
</gene>
<keyword evidence="4" id="KW-1185">Reference proteome</keyword>
<name>A0A922P0B3_9HYPH</name>
<evidence type="ECO:0000256" key="1">
    <source>
        <dbReference type="SAM" id="MobiDB-lite"/>
    </source>
</evidence>
<feature type="region of interest" description="Disordered" evidence="1">
    <location>
        <begin position="247"/>
        <end position="271"/>
    </location>
</feature>
<organism evidence="3 4">
    <name type="scientific">Pseudorhizobium pelagicum</name>
    <dbReference type="NCBI Taxonomy" id="1509405"/>
    <lineage>
        <taxon>Bacteria</taxon>
        <taxon>Pseudomonadati</taxon>
        <taxon>Pseudomonadota</taxon>
        <taxon>Alphaproteobacteria</taxon>
        <taxon>Hyphomicrobiales</taxon>
        <taxon>Rhizobiaceae</taxon>
        <taxon>Rhizobium/Agrobacterium group</taxon>
        <taxon>Pseudorhizobium</taxon>
    </lineage>
</organism>
<dbReference type="Proteomes" id="UP000052167">
    <property type="component" value="Unassembled WGS sequence"/>
</dbReference>
<reference evidence="3 4" key="1">
    <citation type="submission" date="2014-06" db="EMBL/GenBank/DDBJ databases">
        <title>Rhizobium pelagicum/R2-400B4.</title>
        <authorList>
            <person name="Kimes N.E."/>
            <person name="Lopez-Perez M."/>
        </authorList>
    </citation>
    <scope>NUCLEOTIDE SEQUENCE [LARGE SCALE GENOMIC DNA]</scope>
    <source>
        <strain evidence="3 4">R2-400B4</strain>
    </source>
</reference>
<protein>
    <recommendedName>
        <fullName evidence="2">DUF6456 domain-containing protein</fullName>
    </recommendedName>
</protein>
<sequence length="271" mass="29285">MAAGRDLCTTPAERRDLLRLLRRLLRGPVEMGAGDGAALRVEGEDLSLAADLVARAVRHGLVAASGGTLSATPQTSAFLRRAMLAGEEAFAGQHRVEVQETVDVEGERQAVRRNLAESPLSLLSRLKDRTGGAFLPSEAIEAGERLAADFTRAQLQPRVTASWEPRLSARGKGERGGQAELADSAIAARERFALAAEAMGPELSGVAIDVCCFCKGLETVERERQWPARSAKLMLRTALLALARHYAPPPRQSRRASHHWGADGYRPPMPR</sequence>
<evidence type="ECO:0000313" key="3">
    <source>
        <dbReference type="EMBL" id="KEQ07895.1"/>
    </source>
</evidence>
<dbReference type="OrthoDB" id="7476630at2"/>